<dbReference type="SUPFAM" id="SSF53850">
    <property type="entry name" value="Periplasmic binding protein-like II"/>
    <property type="match status" value="1"/>
</dbReference>
<evidence type="ECO:0000259" key="1">
    <source>
        <dbReference type="Pfam" id="PF09084"/>
    </source>
</evidence>
<sequence>MGTTNRTRYRVERRALLGGAAGFVLAAVPGARVPVAQSLDKVSFQTNWRAQAEHGGYYQAVAAGIYRRHGLDVEVRMGGPQQNPAQLLLAGRVDMIMSNGFQALNYVRENLPFMTIGAIMQKDPQILMTHEGNGINSFEDMRGRPILIGASGRVTFWPFLRRRFGFADEQIRPYTFNVGPFMADRNAIQQGFLSSEPYAAIEAGARPKVFLIADAGYNNYNTTIDISRRMVEQKRDVVQRFVNATIEGWTQYMTGQGIEEANAQIKRDNPEMTDAKIAYAIRVMNENGIVRSGEALSLGIGAMTDARWQSFYETMRDVGLYPPGMDVKRAYSLDFVNKRVGLA</sequence>
<dbReference type="InterPro" id="IPR027939">
    <property type="entry name" value="NMT1/THI5"/>
</dbReference>
<evidence type="ECO:0000313" key="3">
    <source>
        <dbReference type="Proteomes" id="UP000245765"/>
    </source>
</evidence>
<proteinExistence type="predicted"/>
<dbReference type="OrthoDB" id="7431968at2"/>
<name>A0A317F9P0_9PROT</name>
<comment type="caution">
    <text evidence="2">The sequence shown here is derived from an EMBL/GenBank/DDBJ whole genome shotgun (WGS) entry which is preliminary data.</text>
</comment>
<feature type="domain" description="SsuA/THI5-like" evidence="1">
    <location>
        <begin position="52"/>
        <end position="252"/>
    </location>
</feature>
<dbReference type="Gene3D" id="3.40.190.10">
    <property type="entry name" value="Periplasmic binding protein-like II"/>
    <property type="match status" value="2"/>
</dbReference>
<dbReference type="Pfam" id="PF09084">
    <property type="entry name" value="NMT1"/>
    <property type="match status" value="1"/>
</dbReference>
<reference evidence="3" key="1">
    <citation type="submission" date="2018-05" db="EMBL/GenBank/DDBJ databases">
        <authorList>
            <person name="Du Z."/>
            <person name="Wang X."/>
        </authorList>
    </citation>
    <scope>NUCLEOTIDE SEQUENCE [LARGE SCALE GENOMIC DNA]</scope>
    <source>
        <strain evidence="3">CQN31</strain>
    </source>
</reference>
<evidence type="ECO:0000313" key="2">
    <source>
        <dbReference type="EMBL" id="PWS34737.1"/>
    </source>
</evidence>
<dbReference type="Proteomes" id="UP000245765">
    <property type="component" value="Unassembled WGS sequence"/>
</dbReference>
<organism evidence="2 3">
    <name type="scientific">Falsiroseomonas bella</name>
    <dbReference type="NCBI Taxonomy" id="2184016"/>
    <lineage>
        <taxon>Bacteria</taxon>
        <taxon>Pseudomonadati</taxon>
        <taxon>Pseudomonadota</taxon>
        <taxon>Alphaproteobacteria</taxon>
        <taxon>Acetobacterales</taxon>
        <taxon>Roseomonadaceae</taxon>
        <taxon>Falsiroseomonas</taxon>
    </lineage>
</organism>
<dbReference type="EMBL" id="QGNA01000006">
    <property type="protein sequence ID" value="PWS34737.1"/>
    <property type="molecule type" value="Genomic_DNA"/>
</dbReference>
<dbReference type="PANTHER" id="PTHR31528:SF3">
    <property type="entry name" value="THIAMINE BIOSYNTHESIS PROTEIN HI_0357-RELATED"/>
    <property type="match status" value="1"/>
</dbReference>
<accession>A0A317F9P0</accession>
<dbReference type="GO" id="GO:0009228">
    <property type="term" value="P:thiamine biosynthetic process"/>
    <property type="evidence" value="ECO:0007669"/>
    <property type="project" value="InterPro"/>
</dbReference>
<keyword evidence="3" id="KW-1185">Reference proteome</keyword>
<dbReference type="RefSeq" id="WP_109873188.1">
    <property type="nucleotide sequence ID" value="NZ_QGNA01000006.1"/>
</dbReference>
<gene>
    <name evidence="2" type="ORF">DFH01_24790</name>
</gene>
<dbReference type="PANTHER" id="PTHR31528">
    <property type="entry name" value="4-AMINO-5-HYDROXYMETHYL-2-METHYLPYRIMIDINE PHOSPHATE SYNTHASE THI11-RELATED"/>
    <property type="match status" value="1"/>
</dbReference>
<protein>
    <submittedName>
        <fullName evidence="2">Nitrate ABC transporter substrate-binding protein</fullName>
    </submittedName>
</protein>
<dbReference type="InterPro" id="IPR015168">
    <property type="entry name" value="SsuA/THI5"/>
</dbReference>
<dbReference type="AlphaFoldDB" id="A0A317F9P0"/>